<dbReference type="Proteomes" id="UP000095282">
    <property type="component" value="Unplaced"/>
</dbReference>
<evidence type="ECO:0000256" key="2">
    <source>
        <dbReference type="ARBA" id="ARBA00022679"/>
    </source>
</evidence>
<evidence type="ECO:0000256" key="4">
    <source>
        <dbReference type="RuleBase" id="RU363090"/>
    </source>
</evidence>
<evidence type="ECO:0000313" key="6">
    <source>
        <dbReference type="WBParaSite" id="Csp11.Scaffold628.g7130.t1"/>
    </source>
</evidence>
<dbReference type="GO" id="GO:0046854">
    <property type="term" value="P:phosphatidylinositol phosphate biosynthetic process"/>
    <property type="evidence" value="ECO:0007669"/>
    <property type="project" value="TreeGrafter"/>
</dbReference>
<dbReference type="PANTHER" id="PTHR12400:SF41">
    <property type="entry name" value="KINASE"/>
    <property type="match status" value="1"/>
</dbReference>
<keyword evidence="2 4" id="KW-0808">Transferase</keyword>
<name>A0A1I7TLL0_9PELO</name>
<dbReference type="Pfam" id="PF03770">
    <property type="entry name" value="IPK"/>
    <property type="match status" value="1"/>
</dbReference>
<sequence>MKFENQVGGKAKITKIFEGHLLKPTNIREVTSYLNLPLSVADIAPECCFIVSNGEVISIKQCDSECKPLEVVQELMKSQPEKYYLILKDATHNMKQPRILDMKLGTRTYGDHITEEKKKHHVLKSKSNTTFSLGLRLCGGSFFDSEDGQMVNYSRAMGHSLSEPEFINLVKKFLTVSKQKKDVAIAQLLKVKEVIEACPTFRFFGSSLLVMADDYDETSIKIKLIDFANMARSELNQPQYAGIDEGAVLGINNLIKLLE</sequence>
<dbReference type="GO" id="GO:0005634">
    <property type="term" value="C:nucleus"/>
    <property type="evidence" value="ECO:0007669"/>
    <property type="project" value="TreeGrafter"/>
</dbReference>
<dbReference type="AlphaFoldDB" id="A0A1I7TLL0"/>
<dbReference type="InterPro" id="IPR038286">
    <property type="entry name" value="IPK_sf"/>
</dbReference>
<dbReference type="SUPFAM" id="SSF56104">
    <property type="entry name" value="SAICAR synthase-like"/>
    <property type="match status" value="1"/>
</dbReference>
<protein>
    <recommendedName>
        <fullName evidence="4">Kinase</fullName>
        <ecNumber evidence="4">2.7.-.-</ecNumber>
    </recommendedName>
</protein>
<dbReference type="GO" id="GO:0000828">
    <property type="term" value="F:inositol hexakisphosphate kinase activity"/>
    <property type="evidence" value="ECO:0007669"/>
    <property type="project" value="TreeGrafter"/>
</dbReference>
<organism evidence="5 6">
    <name type="scientific">Caenorhabditis tropicalis</name>
    <dbReference type="NCBI Taxonomy" id="1561998"/>
    <lineage>
        <taxon>Eukaryota</taxon>
        <taxon>Metazoa</taxon>
        <taxon>Ecdysozoa</taxon>
        <taxon>Nematoda</taxon>
        <taxon>Chromadorea</taxon>
        <taxon>Rhabditida</taxon>
        <taxon>Rhabditina</taxon>
        <taxon>Rhabditomorpha</taxon>
        <taxon>Rhabditoidea</taxon>
        <taxon>Rhabditidae</taxon>
        <taxon>Peloderinae</taxon>
        <taxon>Caenorhabditis</taxon>
    </lineage>
</organism>
<evidence type="ECO:0000313" key="5">
    <source>
        <dbReference type="Proteomes" id="UP000095282"/>
    </source>
</evidence>
<accession>A0A1I7TLL0</accession>
<dbReference type="GO" id="GO:0032958">
    <property type="term" value="P:inositol phosphate biosynthetic process"/>
    <property type="evidence" value="ECO:0007669"/>
    <property type="project" value="InterPro"/>
</dbReference>
<comment type="similarity">
    <text evidence="1 4">Belongs to the inositol phosphokinase (IPK) family.</text>
</comment>
<keyword evidence="5" id="KW-1185">Reference proteome</keyword>
<dbReference type="WBParaSite" id="Csp11.Scaffold628.g7130.t1">
    <property type="protein sequence ID" value="Csp11.Scaffold628.g7130.t1"/>
    <property type="gene ID" value="Csp11.Scaffold628.g7130"/>
</dbReference>
<dbReference type="Gene3D" id="3.30.470.160">
    <property type="entry name" value="Inositol polyphosphate kinase"/>
    <property type="match status" value="1"/>
</dbReference>
<dbReference type="InterPro" id="IPR005522">
    <property type="entry name" value="IPK"/>
</dbReference>
<evidence type="ECO:0000256" key="1">
    <source>
        <dbReference type="ARBA" id="ARBA00007374"/>
    </source>
</evidence>
<keyword evidence="3 4" id="KW-0418">Kinase</keyword>
<dbReference type="STRING" id="1561998.A0A1I7TLL0"/>
<evidence type="ECO:0000256" key="3">
    <source>
        <dbReference type="ARBA" id="ARBA00022777"/>
    </source>
</evidence>
<dbReference type="EC" id="2.7.-.-" evidence="4"/>
<reference evidence="6" key="1">
    <citation type="submission" date="2016-11" db="UniProtKB">
        <authorList>
            <consortium name="WormBaseParasite"/>
        </authorList>
    </citation>
    <scope>IDENTIFICATION</scope>
</reference>
<dbReference type="PANTHER" id="PTHR12400">
    <property type="entry name" value="INOSITOL POLYPHOSPHATE KINASE"/>
    <property type="match status" value="1"/>
</dbReference>
<dbReference type="eggNOG" id="KOG1620">
    <property type="taxonomic scope" value="Eukaryota"/>
</dbReference>
<dbReference type="GO" id="GO:0005737">
    <property type="term" value="C:cytoplasm"/>
    <property type="evidence" value="ECO:0007669"/>
    <property type="project" value="TreeGrafter"/>
</dbReference>
<proteinExistence type="inferred from homology"/>